<proteinExistence type="predicted"/>
<accession>A0A8K0KL13</accession>
<sequence length="86" mass="10185">MEFREEILDALLKSEDREDLNEGNRQPEPSRLWKRSYMSSHSFMRIEGSSQYCRGCYERKKTGEISKNVLKKVTTYCNDCTEKPNI</sequence>
<evidence type="ECO:0000313" key="1">
    <source>
        <dbReference type="EMBL" id="KAG8236243.1"/>
    </source>
</evidence>
<reference evidence="1" key="2">
    <citation type="submission" date="2017-10" db="EMBL/GenBank/DDBJ databases">
        <title>Ladona fulva Genome sequencing and assembly.</title>
        <authorList>
            <person name="Murali S."/>
            <person name="Richards S."/>
            <person name="Bandaranaike D."/>
            <person name="Bellair M."/>
            <person name="Blankenburg K."/>
            <person name="Chao H."/>
            <person name="Dinh H."/>
            <person name="Doddapaneni H."/>
            <person name="Dugan-Rocha S."/>
            <person name="Elkadiri S."/>
            <person name="Gnanaolivu R."/>
            <person name="Hernandez B."/>
            <person name="Skinner E."/>
            <person name="Javaid M."/>
            <person name="Lee S."/>
            <person name="Li M."/>
            <person name="Ming W."/>
            <person name="Munidasa M."/>
            <person name="Muniz J."/>
            <person name="Nguyen L."/>
            <person name="Hughes D."/>
            <person name="Osuji N."/>
            <person name="Pu L.-L."/>
            <person name="Puazo M."/>
            <person name="Qu C."/>
            <person name="Quiroz J."/>
            <person name="Raj R."/>
            <person name="Weissenberger G."/>
            <person name="Xin Y."/>
            <person name="Zou X."/>
            <person name="Han Y."/>
            <person name="Worley K."/>
            <person name="Muzny D."/>
            <person name="Gibbs R."/>
        </authorList>
    </citation>
    <scope>NUCLEOTIDE SEQUENCE</scope>
    <source>
        <strain evidence="1">Sampled in the wild</strain>
    </source>
</reference>
<feature type="non-terminal residue" evidence="1">
    <location>
        <position position="86"/>
    </location>
</feature>
<comment type="caution">
    <text evidence="1">The sequence shown here is derived from an EMBL/GenBank/DDBJ whole genome shotgun (WGS) entry which is preliminary data.</text>
</comment>
<name>A0A8K0KL13_LADFU</name>
<dbReference type="OrthoDB" id="6774577at2759"/>
<reference evidence="1" key="1">
    <citation type="submission" date="2013-04" db="EMBL/GenBank/DDBJ databases">
        <authorList>
            <person name="Qu J."/>
            <person name="Murali S.C."/>
            <person name="Bandaranaike D."/>
            <person name="Bellair M."/>
            <person name="Blankenburg K."/>
            <person name="Chao H."/>
            <person name="Dinh H."/>
            <person name="Doddapaneni H."/>
            <person name="Downs B."/>
            <person name="Dugan-Rocha S."/>
            <person name="Elkadiri S."/>
            <person name="Gnanaolivu R.D."/>
            <person name="Hernandez B."/>
            <person name="Javaid M."/>
            <person name="Jayaseelan J.C."/>
            <person name="Lee S."/>
            <person name="Li M."/>
            <person name="Ming W."/>
            <person name="Munidasa M."/>
            <person name="Muniz J."/>
            <person name="Nguyen L."/>
            <person name="Ongeri F."/>
            <person name="Osuji N."/>
            <person name="Pu L.-L."/>
            <person name="Puazo M."/>
            <person name="Qu C."/>
            <person name="Quiroz J."/>
            <person name="Raj R."/>
            <person name="Weissenberger G."/>
            <person name="Xin Y."/>
            <person name="Zou X."/>
            <person name="Han Y."/>
            <person name="Richards S."/>
            <person name="Worley K."/>
            <person name="Muzny D."/>
            <person name="Gibbs R."/>
        </authorList>
    </citation>
    <scope>NUCLEOTIDE SEQUENCE</scope>
    <source>
        <strain evidence="1">Sampled in the wild</strain>
    </source>
</reference>
<evidence type="ECO:0000313" key="2">
    <source>
        <dbReference type="Proteomes" id="UP000792457"/>
    </source>
</evidence>
<protein>
    <submittedName>
        <fullName evidence="1">Uncharacterized protein</fullName>
    </submittedName>
</protein>
<dbReference type="Proteomes" id="UP000792457">
    <property type="component" value="Unassembled WGS sequence"/>
</dbReference>
<keyword evidence="2" id="KW-1185">Reference proteome</keyword>
<gene>
    <name evidence="1" type="ORF">J437_LFUL010996</name>
</gene>
<dbReference type="EMBL" id="KZ309003">
    <property type="protein sequence ID" value="KAG8236243.1"/>
    <property type="molecule type" value="Genomic_DNA"/>
</dbReference>
<organism evidence="1 2">
    <name type="scientific">Ladona fulva</name>
    <name type="common">Scarce chaser dragonfly</name>
    <name type="synonym">Libellula fulva</name>
    <dbReference type="NCBI Taxonomy" id="123851"/>
    <lineage>
        <taxon>Eukaryota</taxon>
        <taxon>Metazoa</taxon>
        <taxon>Ecdysozoa</taxon>
        <taxon>Arthropoda</taxon>
        <taxon>Hexapoda</taxon>
        <taxon>Insecta</taxon>
        <taxon>Pterygota</taxon>
        <taxon>Palaeoptera</taxon>
        <taxon>Odonata</taxon>
        <taxon>Epiprocta</taxon>
        <taxon>Anisoptera</taxon>
        <taxon>Libelluloidea</taxon>
        <taxon>Libellulidae</taxon>
        <taxon>Ladona</taxon>
    </lineage>
</organism>
<dbReference type="AlphaFoldDB" id="A0A8K0KL13"/>